<dbReference type="CDD" id="cd01741">
    <property type="entry name" value="GATase1_1"/>
    <property type="match status" value="1"/>
</dbReference>
<organism evidence="2 3">
    <name type="scientific">Clytia hemisphaerica</name>
    <dbReference type="NCBI Taxonomy" id="252671"/>
    <lineage>
        <taxon>Eukaryota</taxon>
        <taxon>Metazoa</taxon>
        <taxon>Cnidaria</taxon>
        <taxon>Hydrozoa</taxon>
        <taxon>Hydroidolina</taxon>
        <taxon>Leptothecata</taxon>
        <taxon>Obeliida</taxon>
        <taxon>Clytiidae</taxon>
        <taxon>Clytia</taxon>
    </lineage>
</organism>
<dbReference type="RefSeq" id="XP_066930067.1">
    <property type="nucleotide sequence ID" value="XM_067073966.1"/>
</dbReference>
<protein>
    <recommendedName>
        <fullName evidence="1">Glutamine amidotransferase domain-containing protein</fullName>
    </recommendedName>
</protein>
<dbReference type="AlphaFoldDB" id="A0A7M5XBI6"/>
<dbReference type="GO" id="GO:0005829">
    <property type="term" value="C:cytosol"/>
    <property type="evidence" value="ECO:0007669"/>
    <property type="project" value="TreeGrafter"/>
</dbReference>
<dbReference type="Proteomes" id="UP000594262">
    <property type="component" value="Unplaced"/>
</dbReference>
<reference evidence="2" key="1">
    <citation type="submission" date="2021-01" db="UniProtKB">
        <authorList>
            <consortium name="EnsemblMetazoa"/>
        </authorList>
    </citation>
    <scope>IDENTIFICATION</scope>
</reference>
<dbReference type="PANTHER" id="PTHR42695">
    <property type="entry name" value="GLUTAMINE AMIDOTRANSFERASE YLR126C-RELATED"/>
    <property type="match status" value="1"/>
</dbReference>
<dbReference type="SUPFAM" id="SSF52317">
    <property type="entry name" value="Class I glutamine amidotransferase-like"/>
    <property type="match status" value="1"/>
</dbReference>
<evidence type="ECO:0000313" key="2">
    <source>
        <dbReference type="EnsemblMetazoa" id="CLYHEMP020878.1"/>
    </source>
</evidence>
<dbReference type="InterPro" id="IPR044992">
    <property type="entry name" value="ChyE-like"/>
</dbReference>
<proteinExistence type="predicted"/>
<keyword evidence="3" id="KW-1185">Reference proteome</keyword>
<dbReference type="Gene3D" id="3.40.50.880">
    <property type="match status" value="1"/>
</dbReference>
<dbReference type="InterPro" id="IPR029062">
    <property type="entry name" value="Class_I_gatase-like"/>
</dbReference>
<dbReference type="InterPro" id="IPR017926">
    <property type="entry name" value="GATASE"/>
</dbReference>
<evidence type="ECO:0000313" key="3">
    <source>
        <dbReference type="Proteomes" id="UP000594262"/>
    </source>
</evidence>
<dbReference type="PANTHER" id="PTHR42695:SF5">
    <property type="entry name" value="GLUTAMINE AMIDOTRANSFERASE YLR126C-RELATED"/>
    <property type="match status" value="1"/>
</dbReference>
<feature type="domain" description="Glutamine amidotransferase" evidence="1">
    <location>
        <begin position="61"/>
        <end position="205"/>
    </location>
</feature>
<dbReference type="PROSITE" id="PS51273">
    <property type="entry name" value="GATASE_TYPE_1"/>
    <property type="match status" value="1"/>
</dbReference>
<sequence length="253" mass="29015">MNIKKIGVIIVEENPVIGGSKEWWQKHFQPRFNEFKYISQMEVLYEPLFVTENPSILGQIPLEDYAGFVITGSSHSVNKDTVWISELKKFVRKVFESGKGKIFGICFGHQLIGKAFGCTIGNCDYDGHIFGGEMVNVTKECQDMKAYKNCFGDQDSFLIFEAHGEEIQDLSREDFEVLGSSKTCKYELVRWSSNIVSIQGHPDFSEAFVQESVPDLMQLGFINEKKVRHFEETYTDVDRKKIFKMVVLFLISD</sequence>
<dbReference type="OrthoDB" id="92161at2759"/>
<name>A0A7M5XBI6_9CNID</name>
<dbReference type="GeneID" id="136817646"/>
<dbReference type="Pfam" id="PF00117">
    <property type="entry name" value="GATase"/>
    <property type="match status" value="1"/>
</dbReference>
<accession>A0A7M5XBI6</accession>
<evidence type="ECO:0000259" key="1">
    <source>
        <dbReference type="Pfam" id="PF00117"/>
    </source>
</evidence>
<dbReference type="EnsemblMetazoa" id="CLYHEMT020878.1">
    <property type="protein sequence ID" value="CLYHEMP020878.1"/>
    <property type="gene ID" value="CLYHEMG020878"/>
</dbReference>